<evidence type="ECO:0000313" key="4">
    <source>
        <dbReference type="Proteomes" id="UP000271678"/>
    </source>
</evidence>
<evidence type="ECO:0000313" key="3">
    <source>
        <dbReference type="EMBL" id="RNI18083.1"/>
    </source>
</evidence>
<evidence type="ECO:0000256" key="1">
    <source>
        <dbReference type="SAM" id="MobiDB-lite"/>
    </source>
</evidence>
<proteinExistence type="predicted"/>
<dbReference type="Proteomes" id="UP000271678">
    <property type="component" value="Unassembled WGS sequence"/>
</dbReference>
<keyword evidence="4" id="KW-1185">Reference proteome</keyword>
<accession>A0A3M9LZN3</accession>
<feature type="region of interest" description="Disordered" evidence="1">
    <location>
        <begin position="1"/>
        <end position="22"/>
    </location>
</feature>
<organism evidence="3 4">
    <name type="scientific">Flexivirga caeni</name>
    <dbReference type="NCBI Taxonomy" id="2294115"/>
    <lineage>
        <taxon>Bacteria</taxon>
        <taxon>Bacillati</taxon>
        <taxon>Actinomycetota</taxon>
        <taxon>Actinomycetes</taxon>
        <taxon>Micrococcales</taxon>
        <taxon>Dermacoccaceae</taxon>
        <taxon>Flexivirga</taxon>
    </lineage>
</organism>
<evidence type="ECO:0000259" key="2">
    <source>
        <dbReference type="PROSITE" id="PS51186"/>
    </source>
</evidence>
<protein>
    <submittedName>
        <fullName evidence="3">GNAT family N-acetyltransferase</fullName>
    </submittedName>
</protein>
<sequence>MRTASGAVPGPPSSAVALNRSSDTRDTVCGVPDIVTRRLPGSALHRLFADDPFVRWDVARPHETRIWVCGDSVAFQRHSHSRRFHGISVLGAAQLPRLLDAVLAELPPAINGVSIERGFLQLLQERLGDQLTGGGDWDWMWTVQAPPVLPAESVLVQLDDTRDAAAIAALNEIGSPTAESEPGSGRTELWLGARDGGRLMAAGAIHRTDGGTPHLAGIVVHPSARGRGLGAALTAALTRHAIRTDGVCTLGMYADNDPARAVYDRLGFTVARSWASRGLRRLDTEGMIA</sequence>
<dbReference type="EMBL" id="RJJQ01000025">
    <property type="protein sequence ID" value="RNI18083.1"/>
    <property type="molecule type" value="Genomic_DNA"/>
</dbReference>
<dbReference type="Gene3D" id="3.40.630.30">
    <property type="match status" value="1"/>
</dbReference>
<gene>
    <name evidence="3" type="ORF">EFY87_18575</name>
</gene>
<dbReference type="AlphaFoldDB" id="A0A3M9LZN3"/>
<dbReference type="InterPro" id="IPR016181">
    <property type="entry name" value="Acyl_CoA_acyltransferase"/>
</dbReference>
<comment type="caution">
    <text evidence="3">The sequence shown here is derived from an EMBL/GenBank/DDBJ whole genome shotgun (WGS) entry which is preliminary data.</text>
</comment>
<reference evidence="3 4" key="1">
    <citation type="submission" date="2018-11" db="EMBL/GenBank/DDBJ databases">
        <title>Draft genome of Simplicispira Flexivirga sp. BO-16.</title>
        <authorList>
            <person name="Im W.T."/>
        </authorList>
    </citation>
    <scope>NUCLEOTIDE SEQUENCE [LARGE SCALE GENOMIC DNA]</scope>
    <source>
        <strain evidence="3 4">BO-16</strain>
    </source>
</reference>
<name>A0A3M9LZN3_9MICO</name>
<keyword evidence="3" id="KW-0808">Transferase</keyword>
<dbReference type="PROSITE" id="PS51186">
    <property type="entry name" value="GNAT"/>
    <property type="match status" value="1"/>
</dbReference>
<feature type="domain" description="N-acetyltransferase" evidence="2">
    <location>
        <begin position="154"/>
        <end position="283"/>
    </location>
</feature>
<dbReference type="GO" id="GO:0016747">
    <property type="term" value="F:acyltransferase activity, transferring groups other than amino-acyl groups"/>
    <property type="evidence" value="ECO:0007669"/>
    <property type="project" value="InterPro"/>
</dbReference>
<dbReference type="InterPro" id="IPR000182">
    <property type="entry name" value="GNAT_dom"/>
</dbReference>
<dbReference type="Pfam" id="PF00583">
    <property type="entry name" value="Acetyltransf_1"/>
    <property type="match status" value="1"/>
</dbReference>
<dbReference type="SUPFAM" id="SSF55729">
    <property type="entry name" value="Acyl-CoA N-acyltransferases (Nat)"/>
    <property type="match status" value="1"/>
</dbReference>
<dbReference type="CDD" id="cd04301">
    <property type="entry name" value="NAT_SF"/>
    <property type="match status" value="1"/>
</dbReference>